<dbReference type="AlphaFoldDB" id="A0A0L7L610"/>
<evidence type="ECO:0000313" key="2">
    <source>
        <dbReference type="Proteomes" id="UP000037510"/>
    </source>
</evidence>
<name>A0A0L7L610_OPEBR</name>
<protein>
    <submittedName>
        <fullName evidence="1">Uncharacterized protein</fullName>
    </submittedName>
</protein>
<keyword evidence="2" id="KW-1185">Reference proteome</keyword>
<dbReference type="PANTHER" id="PTHR47331">
    <property type="entry name" value="PHD-TYPE DOMAIN-CONTAINING PROTEIN"/>
    <property type="match status" value="1"/>
</dbReference>
<gene>
    <name evidence="1" type="ORF">OBRU01_14744</name>
</gene>
<dbReference type="EMBL" id="JTDY01002722">
    <property type="protein sequence ID" value="KOB70850.1"/>
    <property type="molecule type" value="Genomic_DNA"/>
</dbReference>
<proteinExistence type="predicted"/>
<dbReference type="STRING" id="104452.A0A0L7L610"/>
<dbReference type="Proteomes" id="UP000037510">
    <property type="component" value="Unassembled WGS sequence"/>
</dbReference>
<evidence type="ECO:0000313" key="1">
    <source>
        <dbReference type="EMBL" id="KOB70850.1"/>
    </source>
</evidence>
<reference evidence="1 2" key="1">
    <citation type="journal article" date="2015" name="Genome Biol. Evol.">
        <title>The genome of winter moth (Operophtera brumata) provides a genomic perspective on sexual dimorphism and phenology.</title>
        <authorList>
            <person name="Derks M.F."/>
            <person name="Smit S."/>
            <person name="Salis L."/>
            <person name="Schijlen E."/>
            <person name="Bossers A."/>
            <person name="Mateman C."/>
            <person name="Pijl A.S."/>
            <person name="de Ridder D."/>
            <person name="Groenen M.A."/>
            <person name="Visser M.E."/>
            <person name="Megens H.J."/>
        </authorList>
    </citation>
    <scope>NUCLEOTIDE SEQUENCE [LARGE SCALE GENOMIC DNA]</scope>
    <source>
        <strain evidence="1">WM2013NL</strain>
        <tissue evidence="1">Head and thorax</tissue>
    </source>
</reference>
<sequence length="403" mass="46429">MELLKVTNKEDRITLPYFATDMHSECEELYTCLKADLMDCLQQFEQQLQPTQPASSCPKHESHRAWETYVSEENCDGIPTFANLTTFLDSRICTLELTSSSSPPMARDKLKTFQENTTAQHTCILCSENHLLCHCKQFGKLDPDKRSEYDITDIATHFASHFTSNRKSSLLATAVVPVRSSSGQTMLLRALIDLGSEASFVSERAAQRLQVIKTPTHARVTEIGSTETQVRDESHDDRIIIHHHLENLDVHNMLKSMYIEETCTKSMTADKRLCEKIYTATAQSRRTDGRYVVKLPLKSAQPIEQIGQTRDTALKRFYQLERRLKVKPQLKEDYILYRSSTTPFVKDIKADSRRRRESVFRSSKSDTRHQERNMELVLFQDKRIQDKVLDENVALTVECQKNQ</sequence>
<accession>A0A0L7L610</accession>
<comment type="caution">
    <text evidence="1">The sequence shown here is derived from an EMBL/GenBank/DDBJ whole genome shotgun (WGS) entry which is preliminary data.</text>
</comment>
<dbReference type="PANTHER" id="PTHR47331:SF5">
    <property type="entry name" value="RIBONUCLEASE H"/>
    <property type="match status" value="1"/>
</dbReference>
<organism evidence="1 2">
    <name type="scientific">Operophtera brumata</name>
    <name type="common">Winter moth</name>
    <name type="synonym">Phalaena brumata</name>
    <dbReference type="NCBI Taxonomy" id="104452"/>
    <lineage>
        <taxon>Eukaryota</taxon>
        <taxon>Metazoa</taxon>
        <taxon>Ecdysozoa</taxon>
        <taxon>Arthropoda</taxon>
        <taxon>Hexapoda</taxon>
        <taxon>Insecta</taxon>
        <taxon>Pterygota</taxon>
        <taxon>Neoptera</taxon>
        <taxon>Endopterygota</taxon>
        <taxon>Lepidoptera</taxon>
        <taxon>Glossata</taxon>
        <taxon>Ditrysia</taxon>
        <taxon>Geometroidea</taxon>
        <taxon>Geometridae</taxon>
        <taxon>Larentiinae</taxon>
        <taxon>Operophtera</taxon>
    </lineage>
</organism>